<name>A0A1M7Q9U9_9BACI</name>
<accession>A0A1M7Q9U9</accession>
<dbReference type="Proteomes" id="UP000184184">
    <property type="component" value="Unassembled WGS sequence"/>
</dbReference>
<proteinExistence type="predicted"/>
<keyword evidence="2" id="KW-1185">Reference proteome</keyword>
<evidence type="ECO:0000313" key="2">
    <source>
        <dbReference type="Proteomes" id="UP000184184"/>
    </source>
</evidence>
<dbReference type="AlphaFoldDB" id="A0A1M7Q9U9"/>
<organism evidence="1 2">
    <name type="scientific">Gracilibacillus kekensis</name>
    <dbReference type="NCBI Taxonomy" id="1027249"/>
    <lineage>
        <taxon>Bacteria</taxon>
        <taxon>Bacillati</taxon>
        <taxon>Bacillota</taxon>
        <taxon>Bacilli</taxon>
        <taxon>Bacillales</taxon>
        <taxon>Bacillaceae</taxon>
        <taxon>Gracilibacillus</taxon>
    </lineage>
</organism>
<dbReference type="OrthoDB" id="47917at2"/>
<sequence length="315" mass="36206">MKKMMIALSSLMLVAMVFLIIVYEGREPLLSPEAKIIKTQQTEVTSDPERQPLKVIETPSETDYSLQNDQLHITHDNGDTWHKVPIEIEHLFAGEYQGNRQELIGGSYEMTEEYTAFLYSEGEDWQYQTIKITYTDDKGKTWKESIVKDEALAMRFRKIDITNDGFWTVIFTFDRTMSQEASAIYLSNDQGENWQSISTPDSTRLVADGGFIDQNTGFISYGTLNPDAPTSLYVTNDQGETWEQSVFNMPNKYEEVFVIAKSPIEKEDHLELIMEQGPNGDYYRNGLIKAKFISKDNGQTWEFVEEVEPENEEMG</sequence>
<dbReference type="InterPro" id="IPR002860">
    <property type="entry name" value="BNR_rpt"/>
</dbReference>
<reference evidence="1 2" key="1">
    <citation type="submission" date="2016-11" db="EMBL/GenBank/DDBJ databases">
        <authorList>
            <person name="Jaros S."/>
            <person name="Januszkiewicz K."/>
            <person name="Wedrychowicz H."/>
        </authorList>
    </citation>
    <scope>NUCLEOTIDE SEQUENCE [LARGE SCALE GENOMIC DNA]</scope>
    <source>
        <strain evidence="1 2">CGMCC 1.10681</strain>
    </source>
</reference>
<dbReference type="STRING" id="1027249.SAMN05216179_2930"/>
<gene>
    <name evidence="1" type="ORF">SAMN05216179_2930</name>
</gene>
<dbReference type="CDD" id="cd15482">
    <property type="entry name" value="Sialidase_non-viral"/>
    <property type="match status" value="1"/>
</dbReference>
<evidence type="ECO:0000313" key="1">
    <source>
        <dbReference type="EMBL" id="SHN27105.1"/>
    </source>
</evidence>
<dbReference type="Pfam" id="PF02012">
    <property type="entry name" value="BNR"/>
    <property type="match status" value="1"/>
</dbReference>
<protein>
    <submittedName>
        <fullName evidence="1">BNR/Asp-box repeat-containing protein</fullName>
    </submittedName>
</protein>
<dbReference type="Gene3D" id="2.130.10.10">
    <property type="entry name" value="YVTN repeat-like/Quinoprotein amine dehydrogenase"/>
    <property type="match status" value="1"/>
</dbReference>
<dbReference type="InterPro" id="IPR036278">
    <property type="entry name" value="Sialidase_sf"/>
</dbReference>
<dbReference type="SUPFAM" id="SSF50939">
    <property type="entry name" value="Sialidases"/>
    <property type="match status" value="1"/>
</dbReference>
<dbReference type="EMBL" id="FRCZ01000006">
    <property type="protein sequence ID" value="SHN27105.1"/>
    <property type="molecule type" value="Genomic_DNA"/>
</dbReference>
<dbReference type="InterPro" id="IPR015943">
    <property type="entry name" value="WD40/YVTN_repeat-like_dom_sf"/>
</dbReference>